<organism evidence="2 3">
    <name type="scientific">Acholeplasma laidlawii (strain PG-8A)</name>
    <dbReference type="NCBI Taxonomy" id="441768"/>
    <lineage>
        <taxon>Bacteria</taxon>
        <taxon>Bacillati</taxon>
        <taxon>Mycoplasmatota</taxon>
        <taxon>Mollicutes</taxon>
        <taxon>Acholeplasmatales</taxon>
        <taxon>Acholeplasmataceae</taxon>
        <taxon>Acholeplasma</taxon>
    </lineage>
</organism>
<dbReference type="EMBL" id="CP000896">
    <property type="protein sequence ID" value="ABX81684.1"/>
    <property type="molecule type" value="Genomic_DNA"/>
</dbReference>
<feature type="transmembrane region" description="Helical" evidence="1">
    <location>
        <begin position="25"/>
        <end position="44"/>
    </location>
</feature>
<keyword evidence="1" id="KW-0472">Membrane</keyword>
<dbReference type="KEGG" id="acl:ACL_1074"/>
<dbReference type="HOGENOM" id="CLU_3163409_0_0_14"/>
<evidence type="ECO:0000256" key="1">
    <source>
        <dbReference type="SAM" id="Phobius"/>
    </source>
</evidence>
<keyword evidence="1" id="KW-0812">Transmembrane</keyword>
<dbReference type="Proteomes" id="UP000008558">
    <property type="component" value="Chromosome"/>
</dbReference>
<keyword evidence="1" id="KW-1133">Transmembrane helix</keyword>
<accession>A9NH54</accession>
<name>A9NH54_ACHLI</name>
<dbReference type="AlphaFoldDB" id="A9NH54"/>
<evidence type="ECO:0000313" key="3">
    <source>
        <dbReference type="Proteomes" id="UP000008558"/>
    </source>
</evidence>
<dbReference type="STRING" id="441768.ACL_1074"/>
<keyword evidence="3" id="KW-1185">Reference proteome</keyword>
<reference evidence="2 3" key="1">
    <citation type="journal article" date="2011" name="J. Bacteriol.">
        <title>Complete genome and proteome of Acholeplasma laidlawii.</title>
        <authorList>
            <person name="Lazarev V.N."/>
            <person name="Levitskii S.A."/>
            <person name="Basovskii Y.I."/>
            <person name="Chukin M.M."/>
            <person name="Akopian T.A."/>
            <person name="Vereshchagin V.V."/>
            <person name="Kostrjukova E.S."/>
            <person name="Kovaleva G.Y."/>
            <person name="Kazanov M.D."/>
            <person name="Malko D.B."/>
            <person name="Vitreschak A.G."/>
            <person name="Sernova N.V."/>
            <person name="Gelfand M.S."/>
            <person name="Demina I.A."/>
            <person name="Serebryakova M.V."/>
            <person name="Galyamina M.A."/>
            <person name="Vtyurin N.N."/>
            <person name="Rogov S.I."/>
            <person name="Alexeev D.G."/>
            <person name="Ladygina V.G."/>
            <person name="Govorun V.M."/>
        </authorList>
    </citation>
    <scope>NUCLEOTIDE SEQUENCE [LARGE SCALE GENOMIC DNA]</scope>
    <source>
        <strain evidence="2 3">PG-8A</strain>
    </source>
</reference>
<protein>
    <submittedName>
        <fullName evidence="2">Uncharacterized protein</fullName>
    </submittedName>
</protein>
<evidence type="ECO:0000313" key="2">
    <source>
        <dbReference type="EMBL" id="ABX81684.1"/>
    </source>
</evidence>
<gene>
    <name evidence="2" type="ordered locus">ACL_1074</name>
</gene>
<sequence>MISIILWFFNKDLNVILKRFHNTDIIITNFLCFVKPLSVYWLFLSRL</sequence>
<proteinExistence type="predicted"/>